<dbReference type="AlphaFoldDB" id="A0A383CDR3"/>
<name>A0A383CDR3_9ZZZZ</name>
<feature type="non-terminal residue" evidence="1">
    <location>
        <position position="241"/>
    </location>
</feature>
<organism evidence="1">
    <name type="scientific">marine metagenome</name>
    <dbReference type="NCBI Taxonomy" id="408172"/>
    <lineage>
        <taxon>unclassified sequences</taxon>
        <taxon>metagenomes</taxon>
        <taxon>ecological metagenomes</taxon>
    </lineage>
</organism>
<feature type="non-terminal residue" evidence="1">
    <location>
        <position position="1"/>
    </location>
</feature>
<evidence type="ECO:0008006" key="2">
    <source>
        <dbReference type="Google" id="ProtNLM"/>
    </source>
</evidence>
<protein>
    <recommendedName>
        <fullName evidence="2">SbsA Ig-like domain-containing protein</fullName>
    </recommendedName>
</protein>
<dbReference type="EMBL" id="UINC01207648">
    <property type="protein sequence ID" value="SVE29825.1"/>
    <property type="molecule type" value="Genomic_DNA"/>
</dbReference>
<sequence>LYPWPLHDSSMVIQKVEADKNGLFKFNFLDHGLFSLTAIEGHFNDFSKHIHRKKYAMLTEDYISLSPEDTTKHVQMLLSQPIEKLKIVSVDMESQYSINLTMNDLSEEIYFIDTSYVSGDSIKINIVRSNRLETYKLPEYTFTLPEVTDTTKPIYKSSNISNDTLRIIFSEPIRILDSAVVTMRDTMNIKLDYNMENSYTMILSNLADSISEVKLLGNNIQDFGGNIMSDSIKSVFINRIE</sequence>
<reference evidence="1" key="1">
    <citation type="submission" date="2018-05" db="EMBL/GenBank/DDBJ databases">
        <authorList>
            <person name="Lanie J.A."/>
            <person name="Ng W.-L."/>
            <person name="Kazmierczak K.M."/>
            <person name="Andrzejewski T.M."/>
            <person name="Davidsen T.M."/>
            <person name="Wayne K.J."/>
            <person name="Tettelin H."/>
            <person name="Glass J.I."/>
            <person name="Rusch D."/>
            <person name="Podicherti R."/>
            <person name="Tsui H.-C.T."/>
            <person name="Winkler M.E."/>
        </authorList>
    </citation>
    <scope>NUCLEOTIDE SEQUENCE</scope>
</reference>
<evidence type="ECO:0000313" key="1">
    <source>
        <dbReference type="EMBL" id="SVE29825.1"/>
    </source>
</evidence>
<gene>
    <name evidence="1" type="ORF">METZ01_LOCUS482679</name>
</gene>
<proteinExistence type="predicted"/>
<accession>A0A383CDR3</accession>